<accession>A0ABP7SIN4</accession>
<organism evidence="2 3">
    <name type="scientific">Sphingomonas swuensis</name>
    <dbReference type="NCBI Taxonomy" id="977800"/>
    <lineage>
        <taxon>Bacteria</taxon>
        <taxon>Pseudomonadati</taxon>
        <taxon>Pseudomonadota</taxon>
        <taxon>Alphaproteobacteria</taxon>
        <taxon>Sphingomonadales</taxon>
        <taxon>Sphingomonadaceae</taxon>
        <taxon>Sphingomonas</taxon>
    </lineage>
</organism>
<sequence length="221" mass="22645">MIAHTDTAAAPRKTGKVVLQTLLGAVTGGLAMSAILWGLHDQEGLLDDPARMAALGTAMIYGLMALVVGLGSAAPRVGAQALNVEDADELIEQRPDLLIGAASFLLVAVLLGALALADGGGVVGILAPKTAGLIAAICAISLTIMTVAYRNRGDELMRRVSLEAGSWALAFVCLLFGGWATLAHLGLAAPFSPLLFVAGVFALYLLAVFVAAGLRGMMKPR</sequence>
<protein>
    <recommendedName>
        <fullName evidence="4">Integral membrane protein</fullName>
    </recommendedName>
</protein>
<evidence type="ECO:0000313" key="3">
    <source>
        <dbReference type="Proteomes" id="UP001500235"/>
    </source>
</evidence>
<feature type="transmembrane region" description="Helical" evidence="1">
    <location>
        <begin position="161"/>
        <end position="182"/>
    </location>
</feature>
<keyword evidence="1" id="KW-1133">Transmembrane helix</keyword>
<name>A0ABP7SIN4_9SPHN</name>
<evidence type="ECO:0008006" key="4">
    <source>
        <dbReference type="Google" id="ProtNLM"/>
    </source>
</evidence>
<gene>
    <name evidence="2" type="ORF">GCM10022280_07680</name>
</gene>
<feature type="transmembrane region" description="Helical" evidence="1">
    <location>
        <begin position="129"/>
        <end position="149"/>
    </location>
</feature>
<reference evidence="3" key="1">
    <citation type="journal article" date="2019" name="Int. J. Syst. Evol. Microbiol.">
        <title>The Global Catalogue of Microorganisms (GCM) 10K type strain sequencing project: providing services to taxonomists for standard genome sequencing and annotation.</title>
        <authorList>
            <consortium name="The Broad Institute Genomics Platform"/>
            <consortium name="The Broad Institute Genome Sequencing Center for Infectious Disease"/>
            <person name="Wu L."/>
            <person name="Ma J."/>
        </authorList>
    </citation>
    <scope>NUCLEOTIDE SEQUENCE [LARGE SCALE GENOMIC DNA]</scope>
    <source>
        <strain evidence="3">JCM 17563</strain>
    </source>
</reference>
<feature type="transmembrane region" description="Helical" evidence="1">
    <location>
        <begin position="95"/>
        <end position="117"/>
    </location>
</feature>
<evidence type="ECO:0000313" key="2">
    <source>
        <dbReference type="EMBL" id="GAA4012313.1"/>
    </source>
</evidence>
<proteinExistence type="predicted"/>
<keyword evidence="1" id="KW-0812">Transmembrane</keyword>
<dbReference type="RefSeq" id="WP_344706067.1">
    <property type="nucleotide sequence ID" value="NZ_BAABBQ010000001.1"/>
</dbReference>
<keyword evidence="1" id="KW-0472">Membrane</keyword>
<keyword evidence="3" id="KW-1185">Reference proteome</keyword>
<feature type="transmembrane region" description="Helical" evidence="1">
    <location>
        <begin position="52"/>
        <end position="74"/>
    </location>
</feature>
<comment type="caution">
    <text evidence="2">The sequence shown here is derived from an EMBL/GenBank/DDBJ whole genome shotgun (WGS) entry which is preliminary data.</text>
</comment>
<dbReference type="Proteomes" id="UP001500235">
    <property type="component" value="Unassembled WGS sequence"/>
</dbReference>
<dbReference type="EMBL" id="BAABBQ010000001">
    <property type="protein sequence ID" value="GAA4012313.1"/>
    <property type="molecule type" value="Genomic_DNA"/>
</dbReference>
<feature type="transmembrane region" description="Helical" evidence="1">
    <location>
        <begin position="21"/>
        <end position="40"/>
    </location>
</feature>
<feature type="transmembrane region" description="Helical" evidence="1">
    <location>
        <begin position="194"/>
        <end position="214"/>
    </location>
</feature>
<evidence type="ECO:0000256" key="1">
    <source>
        <dbReference type="SAM" id="Phobius"/>
    </source>
</evidence>